<dbReference type="PANTHER" id="PTHR40763">
    <property type="entry name" value="MEMBRANE PROTEIN-RELATED"/>
    <property type="match status" value="1"/>
</dbReference>
<feature type="region of interest" description="Disordered" evidence="1">
    <location>
        <begin position="1"/>
        <end position="23"/>
    </location>
</feature>
<evidence type="ECO:0000256" key="2">
    <source>
        <dbReference type="SAM" id="Phobius"/>
    </source>
</evidence>
<name>A0A7I7P3H9_9MYCO</name>
<keyword evidence="2" id="KW-1133">Transmembrane helix</keyword>
<feature type="domain" description="DUF1707" evidence="3">
    <location>
        <begin position="17"/>
        <end position="69"/>
    </location>
</feature>
<evidence type="ECO:0000313" key="4">
    <source>
        <dbReference type="EMBL" id="BBY03453.1"/>
    </source>
</evidence>
<evidence type="ECO:0000313" key="5">
    <source>
        <dbReference type="Proteomes" id="UP000466632"/>
    </source>
</evidence>
<keyword evidence="2" id="KW-0472">Membrane</keyword>
<dbReference type="Proteomes" id="UP000466632">
    <property type="component" value="Chromosome"/>
</dbReference>
<keyword evidence="2" id="KW-0812">Transmembrane</keyword>
<protein>
    <recommendedName>
        <fullName evidence="3">DUF1707 domain-containing protein</fullName>
    </recommendedName>
</protein>
<organism evidence="4 5">
    <name type="scientific">Mycobacterium seoulense</name>
    <dbReference type="NCBI Taxonomy" id="386911"/>
    <lineage>
        <taxon>Bacteria</taxon>
        <taxon>Bacillati</taxon>
        <taxon>Actinomycetota</taxon>
        <taxon>Actinomycetes</taxon>
        <taxon>Mycobacteriales</taxon>
        <taxon>Mycobacteriaceae</taxon>
        <taxon>Mycobacterium</taxon>
    </lineage>
</organism>
<gene>
    <name evidence="4" type="ORF">MSEO_39520</name>
</gene>
<sequence>MAKWLGTSLAGRPAASTRATDTNRQDACKILDNALNDGQLSMEEHRERVSAATNAVTLGDLQTLVTDLQTDSSALPTPAVKGPRVPPKLGGWGSLAAAFAVSVLLGIGIGWGLYGNTGSPLDFTTDPGAKPDGVGPVVLTPPTQLHSVGGLTGLLEQTRKRFGSAVGYRLVIYATYAVFDRPDPSDDRRVLTYTYRGGWGDPSSSARSSADGPVAVDLSKFDVTATVGIMRGAPQTLRMKPSDVKTQYLIIEPASDPTTPGALSLSLYVSSDYGSGYIVFAGDGTVKQLNLPS</sequence>
<evidence type="ECO:0000256" key="1">
    <source>
        <dbReference type="SAM" id="MobiDB-lite"/>
    </source>
</evidence>
<dbReference type="KEGG" id="mseo:MSEO_39520"/>
<feature type="transmembrane region" description="Helical" evidence="2">
    <location>
        <begin position="89"/>
        <end position="114"/>
    </location>
</feature>
<dbReference type="InterPro" id="IPR012551">
    <property type="entry name" value="DUF1707_SHOCT-like"/>
</dbReference>
<accession>A0A7I7P3H9</accession>
<dbReference type="RefSeq" id="WP_163682970.1">
    <property type="nucleotide sequence ID" value="NZ_AP022582.1"/>
</dbReference>
<proteinExistence type="predicted"/>
<reference evidence="4 5" key="1">
    <citation type="journal article" date="2019" name="Emerg. Microbes Infect.">
        <title>Comprehensive subspecies identification of 175 nontuberculous mycobacteria species based on 7547 genomic profiles.</title>
        <authorList>
            <person name="Matsumoto Y."/>
            <person name="Kinjo T."/>
            <person name="Motooka D."/>
            <person name="Nabeya D."/>
            <person name="Jung N."/>
            <person name="Uechi K."/>
            <person name="Horii T."/>
            <person name="Iida T."/>
            <person name="Fujita J."/>
            <person name="Nakamura S."/>
        </authorList>
    </citation>
    <scope>NUCLEOTIDE SEQUENCE [LARGE SCALE GENOMIC DNA]</scope>
    <source>
        <strain evidence="4 5">JCM 16018</strain>
    </source>
</reference>
<dbReference type="Pfam" id="PF08044">
    <property type="entry name" value="DUF1707"/>
    <property type="match status" value="1"/>
</dbReference>
<keyword evidence="5" id="KW-1185">Reference proteome</keyword>
<dbReference type="PANTHER" id="PTHR40763:SF4">
    <property type="entry name" value="DUF1707 DOMAIN-CONTAINING PROTEIN"/>
    <property type="match status" value="1"/>
</dbReference>
<dbReference type="AlphaFoldDB" id="A0A7I7P3H9"/>
<evidence type="ECO:0000259" key="3">
    <source>
        <dbReference type="Pfam" id="PF08044"/>
    </source>
</evidence>
<dbReference type="EMBL" id="AP022582">
    <property type="protein sequence ID" value="BBY03453.1"/>
    <property type="molecule type" value="Genomic_DNA"/>
</dbReference>